<organism evidence="1 2">
    <name type="scientific">Yinghuangia aomiensis</name>
    <dbReference type="NCBI Taxonomy" id="676205"/>
    <lineage>
        <taxon>Bacteria</taxon>
        <taxon>Bacillati</taxon>
        <taxon>Actinomycetota</taxon>
        <taxon>Actinomycetes</taxon>
        <taxon>Kitasatosporales</taxon>
        <taxon>Streptomycetaceae</taxon>
        <taxon>Yinghuangia</taxon>
    </lineage>
</organism>
<dbReference type="SUPFAM" id="SSF55961">
    <property type="entry name" value="Bet v1-like"/>
    <property type="match status" value="1"/>
</dbReference>
<evidence type="ECO:0000313" key="2">
    <source>
        <dbReference type="Proteomes" id="UP001500466"/>
    </source>
</evidence>
<name>A0ABP9HCW2_9ACTN</name>
<protein>
    <recommendedName>
        <fullName evidence="3">Polyketide cyclase / dehydrase and lipid transport</fullName>
    </recommendedName>
</protein>
<dbReference type="EMBL" id="BAABHS010000011">
    <property type="protein sequence ID" value="GAA4967718.1"/>
    <property type="molecule type" value="Genomic_DNA"/>
</dbReference>
<dbReference type="Gene3D" id="3.30.530.20">
    <property type="match status" value="1"/>
</dbReference>
<reference evidence="2" key="1">
    <citation type="journal article" date="2019" name="Int. J. Syst. Evol. Microbiol.">
        <title>The Global Catalogue of Microorganisms (GCM) 10K type strain sequencing project: providing services to taxonomists for standard genome sequencing and annotation.</title>
        <authorList>
            <consortium name="The Broad Institute Genomics Platform"/>
            <consortium name="The Broad Institute Genome Sequencing Center for Infectious Disease"/>
            <person name="Wu L."/>
            <person name="Ma J."/>
        </authorList>
    </citation>
    <scope>NUCLEOTIDE SEQUENCE [LARGE SCALE GENOMIC DNA]</scope>
    <source>
        <strain evidence="2">JCM 17986</strain>
    </source>
</reference>
<evidence type="ECO:0008006" key="3">
    <source>
        <dbReference type="Google" id="ProtNLM"/>
    </source>
</evidence>
<dbReference type="Pfam" id="PF10604">
    <property type="entry name" value="Polyketide_cyc2"/>
    <property type="match status" value="1"/>
</dbReference>
<gene>
    <name evidence="1" type="ORF">GCM10023205_35880</name>
</gene>
<dbReference type="InterPro" id="IPR019587">
    <property type="entry name" value="Polyketide_cyclase/dehydratase"/>
</dbReference>
<accession>A0ABP9HCW2</accession>
<dbReference type="Proteomes" id="UP001500466">
    <property type="component" value="Unassembled WGS sequence"/>
</dbReference>
<dbReference type="InterPro" id="IPR023393">
    <property type="entry name" value="START-like_dom_sf"/>
</dbReference>
<keyword evidence="2" id="KW-1185">Reference proteome</keyword>
<proteinExistence type="predicted"/>
<sequence length="141" mass="15493">MHWVIRVDVEATPDDLWQVVADVDHWPEFMATMRRVERVGGAELGPGALVRIAQPRMPVLTWRVTDWTPGSFFAWQAASPGVTTTASHAVEARDAAGSTLTLGIHQTGFGAPLAGLLMGRQTRRYVGIEAESTKRRAEEAR</sequence>
<dbReference type="RefSeq" id="WP_345676513.1">
    <property type="nucleotide sequence ID" value="NZ_BAABHS010000011.1"/>
</dbReference>
<comment type="caution">
    <text evidence="1">The sequence shown here is derived from an EMBL/GenBank/DDBJ whole genome shotgun (WGS) entry which is preliminary data.</text>
</comment>
<evidence type="ECO:0000313" key="1">
    <source>
        <dbReference type="EMBL" id="GAA4967718.1"/>
    </source>
</evidence>